<dbReference type="InterPro" id="IPR029058">
    <property type="entry name" value="AB_hydrolase_fold"/>
</dbReference>
<gene>
    <name evidence="1" type="ORF">FC87_GL000374</name>
</gene>
<evidence type="ECO:0000313" key="1">
    <source>
        <dbReference type="EMBL" id="KRM92247.1"/>
    </source>
</evidence>
<organism evidence="1 2">
    <name type="scientific">Fructilactobacillus florum DSM 22689 = JCM 16035</name>
    <dbReference type="NCBI Taxonomy" id="1423745"/>
    <lineage>
        <taxon>Bacteria</taxon>
        <taxon>Bacillati</taxon>
        <taxon>Bacillota</taxon>
        <taxon>Bacilli</taxon>
        <taxon>Lactobacillales</taxon>
        <taxon>Lactobacillaceae</taxon>
        <taxon>Fructilactobacillus</taxon>
    </lineage>
</organism>
<name>A0A0R2CLD6_9LACO</name>
<reference evidence="1 2" key="1">
    <citation type="journal article" date="2015" name="Genome Announc.">
        <title>Expanding the biotechnology potential of lactobacilli through comparative genomics of 213 strains and associated genera.</title>
        <authorList>
            <person name="Sun Z."/>
            <person name="Harris H.M."/>
            <person name="McCann A."/>
            <person name="Guo C."/>
            <person name="Argimon S."/>
            <person name="Zhang W."/>
            <person name="Yang X."/>
            <person name="Jeffery I.B."/>
            <person name="Cooney J.C."/>
            <person name="Kagawa T.F."/>
            <person name="Liu W."/>
            <person name="Song Y."/>
            <person name="Salvetti E."/>
            <person name="Wrobel A."/>
            <person name="Rasinkangas P."/>
            <person name="Parkhill J."/>
            <person name="Rea M.C."/>
            <person name="O'Sullivan O."/>
            <person name="Ritari J."/>
            <person name="Douillard F.P."/>
            <person name="Paul Ross R."/>
            <person name="Yang R."/>
            <person name="Briner A.E."/>
            <person name="Felis G.E."/>
            <person name="de Vos W.M."/>
            <person name="Barrangou R."/>
            <person name="Klaenhammer T.R."/>
            <person name="Caufield P.W."/>
            <person name="Cui Y."/>
            <person name="Zhang H."/>
            <person name="O'Toole P.W."/>
        </authorList>
    </citation>
    <scope>NUCLEOTIDE SEQUENCE [LARGE SCALE GENOMIC DNA]</scope>
    <source>
        <strain evidence="1 2">DSM 22689</strain>
    </source>
</reference>
<dbReference type="EMBL" id="AYZI01000002">
    <property type="protein sequence ID" value="KRM92247.1"/>
    <property type="molecule type" value="Genomic_DNA"/>
</dbReference>
<evidence type="ECO:0000313" key="2">
    <source>
        <dbReference type="Proteomes" id="UP000051586"/>
    </source>
</evidence>
<proteinExistence type="predicted"/>
<dbReference type="Pfam" id="PF16929">
    <property type="entry name" value="Asp2"/>
    <property type="match status" value="1"/>
</dbReference>
<dbReference type="InterPro" id="IPR022267">
    <property type="entry name" value="Asp2"/>
</dbReference>
<sequence length="523" mass="60590">MSLRKQQPTLVIHLTRYGFTDAANILGEDYQYYWSDDRRWQQEIIADQPLFDDAGKLNKAYQRALFIIDNGFPWLTDRRVIQQLPANQIFFAKQLKISSELHDLLSLRGAIEFNKLHPEKLFEMINYYWYSGSDGYRYDPQSWLFNPALVKTIYQRGNLYREFQVTDQENWDVLTYPNHSFYLPAGLTDTISLDYQVFSGVQLGLKIKQIDVETGYPLQTIFLTKNEDLNSFEIKGPRKRATQFQVLLYIRGSGQVRIGELHVRRSRGAYGNMMINDQMLTDQQLHGNIGIYFNAGDLKPPLNVYFAGYRTKEGYEGNRMMASMGAPYLLISDWRLEGGAFYLGDPAFEHQLVSIIKKTLQRLQFEPQQLILSGMSMGTFGALYYGAQLNPSGIVVGKPLTQLGEIAQNGRVKRSTDFRTAEDIQLYYEPDLTEASSQHLNDRFWNVFRAGKLTQTTLAVAYMLQDDYDQTAFQRLRQAYWQLNPAGRLLAKGFVGRHNDDTAGVVQWFQRQYRFLLQEFGRD</sequence>
<dbReference type="RefSeq" id="WP_056961370.1">
    <property type="nucleotide sequence ID" value="NZ_AYZI01000002.1"/>
</dbReference>
<dbReference type="Proteomes" id="UP000051586">
    <property type="component" value="Unassembled WGS sequence"/>
</dbReference>
<dbReference type="STRING" id="1423745.GCA_001311215_01092"/>
<dbReference type="AlphaFoldDB" id="A0A0R2CLD6"/>
<dbReference type="NCBIfam" id="TIGR03712">
    <property type="entry name" value="acc_sec_asp2"/>
    <property type="match status" value="1"/>
</dbReference>
<accession>A0A0R2CLD6</accession>
<dbReference type="GO" id="GO:0015031">
    <property type="term" value="P:protein transport"/>
    <property type="evidence" value="ECO:0007669"/>
    <property type="project" value="InterPro"/>
</dbReference>
<comment type="caution">
    <text evidence="1">The sequence shown here is derived from an EMBL/GenBank/DDBJ whole genome shotgun (WGS) entry which is preliminary data.</text>
</comment>
<dbReference type="PATRIC" id="fig|1423745.4.peg.403"/>
<protein>
    <submittedName>
        <fullName evidence="1">Accessory secretory protein Asp2</fullName>
    </submittedName>
</protein>
<dbReference type="SUPFAM" id="SSF53474">
    <property type="entry name" value="alpha/beta-Hydrolases"/>
    <property type="match status" value="1"/>
</dbReference>
<dbReference type="ESTHER" id="9laco-a0a0r2cld6">
    <property type="family name" value="Asp2"/>
</dbReference>